<name>A0A2K4XCD4_PSEVC</name>
<evidence type="ECO:0000313" key="1">
    <source>
        <dbReference type="EMBL" id="SOU41985.1"/>
    </source>
</evidence>
<sequence length="245" mass="27777">MRSFSSSAKKHLLKYYNHHPKEVGSQLYIRNKQYYDSKGFTSTDCITYALNVMSAAFAEVGNSEAKNTIWKKGHSGIITAQYLVSNLGWETVYINADINHPADGENKHPLAYLQQVKRDGKYYNVPVHHAMTNYRPTDKESAQEQGLWKIYKSRGLKVGPTTLNIVDYNTMRKVPFGFGVSNGGMHTWLFSEGYVYEVHWDGIGASLYEKTPLNLFNWLSGVIIVPKDSSGLLKSLPQVARHLHE</sequence>
<proteinExistence type="predicted"/>
<protein>
    <submittedName>
        <fullName evidence="1">Uncharacterized protein</fullName>
    </submittedName>
</protein>
<evidence type="ECO:0000313" key="2">
    <source>
        <dbReference type="Proteomes" id="UP000238288"/>
    </source>
</evidence>
<dbReference type="EMBL" id="LT965928">
    <property type="protein sequence ID" value="SOU41985.1"/>
    <property type="molecule type" value="Genomic_DNA"/>
</dbReference>
<dbReference type="OrthoDB" id="6396938at2"/>
<organism evidence="1 2">
    <name type="scientific">Pseudoalteromonas carrageenovora IAM 12662</name>
    <dbReference type="NCBI Taxonomy" id="1314868"/>
    <lineage>
        <taxon>Bacteria</taxon>
        <taxon>Pseudomonadati</taxon>
        <taxon>Pseudomonadota</taxon>
        <taxon>Gammaproteobacteria</taxon>
        <taxon>Alteromonadales</taxon>
        <taxon>Pseudoalteromonadaceae</taxon>
        <taxon>Pseudoalteromonas</taxon>
    </lineage>
</organism>
<dbReference type="GeneID" id="93664684"/>
<dbReference type="AlphaFoldDB" id="A0A2K4XCD4"/>
<reference evidence="1 2" key="1">
    <citation type="submission" date="2017-11" db="EMBL/GenBank/DDBJ databases">
        <authorList>
            <person name="Han C.G."/>
        </authorList>
    </citation>
    <scope>NUCLEOTIDE SEQUENCE [LARGE SCALE GENOMIC DNA]</scope>
    <source>
        <strain evidence="2">ATCC 43555</strain>
    </source>
</reference>
<accession>A0A2K4XCD4</accession>
<dbReference type="RefSeq" id="WP_104643294.1">
    <property type="nucleotide sequence ID" value="NZ_AQGW01000013.1"/>
</dbReference>
<gene>
    <name evidence="1" type="ORF">PCAR9_A31185</name>
</gene>
<dbReference type="Proteomes" id="UP000238288">
    <property type="component" value="Chromosome PCAR9a"/>
</dbReference>